<name>A0ABS2G6W5_FUSMR</name>
<reference evidence="1 2" key="1">
    <citation type="journal article" date="2021" name="Sci. Rep.">
        <title>The distribution of antibiotic resistance genes in chicken gut microbiota commensals.</title>
        <authorList>
            <person name="Juricova H."/>
            <person name="Matiasovicova J."/>
            <person name="Kubasova T."/>
            <person name="Cejkova D."/>
            <person name="Rychlik I."/>
        </authorList>
    </citation>
    <scope>NUCLEOTIDE SEQUENCE [LARGE SCALE GENOMIC DNA]</scope>
    <source>
        <strain evidence="1 2">An425</strain>
    </source>
</reference>
<keyword evidence="2" id="KW-1185">Reference proteome</keyword>
<sequence>GKIVDVVEKIRVSDLGSIGLYYFKNWKDYKEIYLNYKEEIKEKYKEVYIAPMYHYLLKKNKEIGYIILKNEDIHILGTPEDLEKFKMNKKKLVLLYEPYELQNEFLYKDVILMPY</sequence>
<dbReference type="Gene3D" id="3.90.550.10">
    <property type="entry name" value="Spore Coat Polysaccharide Biosynthesis Protein SpsA, Chain A"/>
    <property type="match status" value="1"/>
</dbReference>
<dbReference type="RefSeq" id="WP_204717024.1">
    <property type="nucleotide sequence ID" value="NZ_JACJLT010000402.1"/>
</dbReference>
<protein>
    <submittedName>
        <fullName evidence="1">Uncharacterized protein</fullName>
    </submittedName>
</protein>
<organism evidence="1 2">
    <name type="scientific">Fusobacterium mortiferum</name>
    <dbReference type="NCBI Taxonomy" id="850"/>
    <lineage>
        <taxon>Bacteria</taxon>
        <taxon>Fusobacteriati</taxon>
        <taxon>Fusobacteriota</taxon>
        <taxon>Fusobacteriia</taxon>
        <taxon>Fusobacteriales</taxon>
        <taxon>Fusobacteriaceae</taxon>
        <taxon>Fusobacterium</taxon>
    </lineage>
</organism>
<evidence type="ECO:0000313" key="1">
    <source>
        <dbReference type="EMBL" id="MBM6876445.1"/>
    </source>
</evidence>
<accession>A0ABS2G6W5</accession>
<dbReference type="EMBL" id="JACJLT010000402">
    <property type="protein sequence ID" value="MBM6876445.1"/>
    <property type="molecule type" value="Genomic_DNA"/>
</dbReference>
<gene>
    <name evidence="1" type="ORF">H6A04_12535</name>
</gene>
<dbReference type="InterPro" id="IPR029044">
    <property type="entry name" value="Nucleotide-diphossugar_trans"/>
</dbReference>
<proteinExistence type="predicted"/>
<dbReference type="Proteomes" id="UP000728968">
    <property type="component" value="Unassembled WGS sequence"/>
</dbReference>
<comment type="caution">
    <text evidence="1">The sequence shown here is derived from an EMBL/GenBank/DDBJ whole genome shotgun (WGS) entry which is preliminary data.</text>
</comment>
<feature type="non-terminal residue" evidence="1">
    <location>
        <position position="1"/>
    </location>
</feature>
<evidence type="ECO:0000313" key="2">
    <source>
        <dbReference type="Proteomes" id="UP000728968"/>
    </source>
</evidence>
<feature type="non-terminal residue" evidence="1">
    <location>
        <position position="115"/>
    </location>
</feature>